<dbReference type="Proteomes" id="UP000295606">
    <property type="component" value="Unassembled WGS sequence"/>
</dbReference>
<dbReference type="RefSeq" id="WP_133184319.1">
    <property type="nucleotide sequence ID" value="NZ_SMOD01000013.1"/>
</dbReference>
<dbReference type="AlphaFoldDB" id="A0A4R5LCL3"/>
<organism evidence="2 3">
    <name type="scientific">Paraburkholderia guartelaensis</name>
    <dbReference type="NCBI Taxonomy" id="2546446"/>
    <lineage>
        <taxon>Bacteria</taxon>
        <taxon>Pseudomonadati</taxon>
        <taxon>Pseudomonadota</taxon>
        <taxon>Betaproteobacteria</taxon>
        <taxon>Burkholderiales</taxon>
        <taxon>Burkholderiaceae</taxon>
        <taxon>Paraburkholderia</taxon>
    </lineage>
</organism>
<dbReference type="InterPro" id="IPR037873">
    <property type="entry name" value="BamE-like"/>
</dbReference>
<reference evidence="2 3" key="1">
    <citation type="submission" date="2019-03" db="EMBL/GenBank/DDBJ databases">
        <title>Paraburkholderia sp. isolated from native Mimosa gymnas in Guartela State Park, Brazil.</title>
        <authorList>
            <person name="Paulitsch F."/>
            <person name="Hungria M."/>
            <person name="Delamuta J.R.M."/>
            <person name="Ribeiro R.A."/>
            <person name="Dall'Agnol R."/>
            <person name="Silva J.S.B."/>
        </authorList>
    </citation>
    <scope>NUCLEOTIDE SEQUENCE [LARGE SCALE GENOMIC DNA]</scope>
    <source>
        <strain evidence="2 3">CNPSo 3008</strain>
    </source>
</reference>
<evidence type="ECO:0000256" key="1">
    <source>
        <dbReference type="ARBA" id="ARBA00022729"/>
    </source>
</evidence>
<keyword evidence="1" id="KW-0732">Signal</keyword>
<dbReference type="OrthoDB" id="9099261at2"/>
<evidence type="ECO:0008006" key="4">
    <source>
        <dbReference type="Google" id="ProtNLM"/>
    </source>
</evidence>
<accession>A0A4R5LCL3</accession>
<dbReference type="PROSITE" id="PS51257">
    <property type="entry name" value="PROKAR_LIPOPROTEIN"/>
    <property type="match status" value="1"/>
</dbReference>
<name>A0A4R5LCL3_9BURK</name>
<sequence>MSKLPFSALVATTLVGVAACGPTIQPDQLAASIRPGMTQGEVYKRMGPPDRGYLTNGLDCFQYDLGKFNLGSSRNVPFSVYFDDSNRVAGTARVACRGRRI</sequence>
<protein>
    <recommendedName>
        <fullName evidence="4">Outer membrane protein assembly factor BamE</fullName>
    </recommendedName>
</protein>
<dbReference type="Gene3D" id="3.30.1450.10">
    <property type="match status" value="1"/>
</dbReference>
<proteinExistence type="predicted"/>
<evidence type="ECO:0000313" key="2">
    <source>
        <dbReference type="EMBL" id="TDG06922.1"/>
    </source>
</evidence>
<comment type="caution">
    <text evidence="2">The sequence shown here is derived from an EMBL/GenBank/DDBJ whole genome shotgun (WGS) entry which is preliminary data.</text>
</comment>
<evidence type="ECO:0000313" key="3">
    <source>
        <dbReference type="Proteomes" id="UP000295606"/>
    </source>
</evidence>
<dbReference type="EMBL" id="SMOD01000013">
    <property type="protein sequence ID" value="TDG06922.1"/>
    <property type="molecule type" value="Genomic_DNA"/>
</dbReference>
<gene>
    <name evidence="2" type="ORF">E1N52_19245</name>
</gene>